<keyword evidence="3" id="KW-0032">Aminotransferase</keyword>
<evidence type="ECO:0000313" key="4">
    <source>
        <dbReference type="Proteomes" id="UP001212602"/>
    </source>
</evidence>
<keyword evidence="1" id="KW-0663">Pyridoxal phosphate</keyword>
<keyword evidence="3" id="KW-0808">Transferase</keyword>
<dbReference type="InterPro" id="IPR015422">
    <property type="entry name" value="PyrdxlP-dep_Trfase_small"/>
</dbReference>
<dbReference type="RefSeq" id="WP_271428336.1">
    <property type="nucleotide sequence ID" value="NZ_JAQIPB010000004.1"/>
</dbReference>
<dbReference type="InterPro" id="IPR000192">
    <property type="entry name" value="Aminotrans_V_dom"/>
</dbReference>
<protein>
    <submittedName>
        <fullName evidence="3">Aminotransferase class V-fold PLP-dependent enzyme</fullName>
    </submittedName>
</protein>
<dbReference type="SUPFAM" id="SSF53383">
    <property type="entry name" value="PLP-dependent transferases"/>
    <property type="match status" value="1"/>
</dbReference>
<dbReference type="Gene3D" id="3.40.640.10">
    <property type="entry name" value="Type I PLP-dependent aspartate aminotransferase-like (Major domain)"/>
    <property type="match status" value="1"/>
</dbReference>
<dbReference type="InterPro" id="IPR015424">
    <property type="entry name" value="PyrdxlP-dep_Trfase"/>
</dbReference>
<dbReference type="PANTHER" id="PTHR43586">
    <property type="entry name" value="CYSTEINE DESULFURASE"/>
    <property type="match status" value="1"/>
</dbReference>
<feature type="domain" description="Aminotransferase class V" evidence="2">
    <location>
        <begin position="27"/>
        <end position="390"/>
    </location>
</feature>
<evidence type="ECO:0000313" key="3">
    <source>
        <dbReference type="EMBL" id="MDA7417090.1"/>
    </source>
</evidence>
<dbReference type="EMBL" id="JAQIPB010000004">
    <property type="protein sequence ID" value="MDA7417090.1"/>
    <property type="molecule type" value="Genomic_DNA"/>
</dbReference>
<accession>A0AAE3N6X3</accession>
<dbReference type="InterPro" id="IPR015421">
    <property type="entry name" value="PyrdxlP-dep_Trfase_major"/>
</dbReference>
<gene>
    <name evidence="3" type="ORF">PGB34_12020</name>
</gene>
<reference evidence="3" key="1">
    <citation type="submission" date="2023-01" db="EMBL/GenBank/DDBJ databases">
        <title>Xenophilus mangrovi sp. nov., isolated from soil of Mangrove nature reserve.</title>
        <authorList>
            <person name="Xu S."/>
            <person name="Liu Z."/>
            <person name="Xu Y."/>
        </authorList>
    </citation>
    <scope>NUCLEOTIDE SEQUENCE</scope>
    <source>
        <strain evidence="3">YW8</strain>
    </source>
</reference>
<evidence type="ECO:0000256" key="1">
    <source>
        <dbReference type="ARBA" id="ARBA00022898"/>
    </source>
</evidence>
<comment type="caution">
    <text evidence="3">The sequence shown here is derived from an EMBL/GenBank/DDBJ whole genome shotgun (WGS) entry which is preliminary data.</text>
</comment>
<dbReference type="GO" id="GO:0008483">
    <property type="term" value="F:transaminase activity"/>
    <property type="evidence" value="ECO:0007669"/>
    <property type="project" value="UniProtKB-KW"/>
</dbReference>
<keyword evidence="4" id="KW-1185">Reference proteome</keyword>
<sequence>MMNEVESDFTTRMRDETPGVREVIHLNAAGAGLPPRAVTDTVLAQVKREAAVGPHWAAAEAQERLDAVRTAAAGLLGCEEYQIAFGPGAGRLWGMAMLSRPIPPSARILIARSEWVSNVLNVLRLQQALGVSVEVLPIDPDTGLIDVARAATMIDERTFALCVPVVSSGCGAVQPVQALGALPRPEHCLYFVDGTQAIGQRPVTLETTGADLLVCPGRKWLRGPKGEGMMALSERSLCLLGDPPLLDPTGSAWTQPAAYRTLEDARRFETYDYSLAGRLGLGAAIDTAQRLGVTNIRQAIALRLRQIEAGLRAVPGVTVFEDVAAEPSFLTYAAAGTEPAQLKAQLAHAGIVTATVGLDYARMDFEARGLTSVNRVAPHAYTTEAEADRFLAVVADAVHLAGTST</sequence>
<dbReference type="Gene3D" id="3.90.1150.10">
    <property type="entry name" value="Aspartate Aminotransferase, domain 1"/>
    <property type="match status" value="1"/>
</dbReference>
<dbReference type="PANTHER" id="PTHR43586:SF24">
    <property type="entry name" value="BLR4730 PROTEIN"/>
    <property type="match status" value="1"/>
</dbReference>
<evidence type="ECO:0000259" key="2">
    <source>
        <dbReference type="Pfam" id="PF00266"/>
    </source>
</evidence>
<dbReference type="AlphaFoldDB" id="A0AAE3N6X3"/>
<dbReference type="Proteomes" id="UP001212602">
    <property type="component" value="Unassembled WGS sequence"/>
</dbReference>
<organism evidence="3 4">
    <name type="scientific">Xenophilus arseniciresistens</name>
    <dbReference type="NCBI Taxonomy" id="1283306"/>
    <lineage>
        <taxon>Bacteria</taxon>
        <taxon>Pseudomonadati</taxon>
        <taxon>Pseudomonadota</taxon>
        <taxon>Betaproteobacteria</taxon>
        <taxon>Burkholderiales</taxon>
        <taxon>Comamonadaceae</taxon>
        <taxon>Xenophilus</taxon>
    </lineage>
</organism>
<name>A0AAE3N6X3_9BURK</name>
<dbReference type="Pfam" id="PF00266">
    <property type="entry name" value="Aminotran_5"/>
    <property type="match status" value="1"/>
</dbReference>
<proteinExistence type="predicted"/>